<gene>
    <name evidence="1" type="ORF">Anapl_03812</name>
</gene>
<dbReference type="EMBL" id="KB742490">
    <property type="protein sequence ID" value="EOB07822.1"/>
    <property type="molecule type" value="Genomic_DNA"/>
</dbReference>
<dbReference type="AlphaFoldDB" id="R0KD07"/>
<name>R0KD07_ANAPL</name>
<evidence type="ECO:0000313" key="2">
    <source>
        <dbReference type="Proteomes" id="UP000296049"/>
    </source>
</evidence>
<dbReference type="Proteomes" id="UP000296049">
    <property type="component" value="Unassembled WGS sequence"/>
</dbReference>
<keyword evidence="2" id="KW-1185">Reference proteome</keyword>
<sequence length="143" mass="15850">MQCITSQWHRSSAASVKEGGYCGLYHNKNKCWQASYLLTFTHVLSDSTVKCVQDLATERLLTCSQSPQSITWTACQANGFTHLVSTDPFATCIIHVYRDLSITCENAEKRLPENCEESNHEMTVCSGEGGSRWGKLPATRALA</sequence>
<proteinExistence type="predicted"/>
<organism evidence="1 2">
    <name type="scientific">Anas platyrhynchos</name>
    <name type="common">Mallard</name>
    <name type="synonym">Anas boschas</name>
    <dbReference type="NCBI Taxonomy" id="8839"/>
    <lineage>
        <taxon>Eukaryota</taxon>
        <taxon>Metazoa</taxon>
        <taxon>Chordata</taxon>
        <taxon>Craniata</taxon>
        <taxon>Vertebrata</taxon>
        <taxon>Euteleostomi</taxon>
        <taxon>Archelosauria</taxon>
        <taxon>Archosauria</taxon>
        <taxon>Dinosauria</taxon>
        <taxon>Saurischia</taxon>
        <taxon>Theropoda</taxon>
        <taxon>Coelurosauria</taxon>
        <taxon>Aves</taxon>
        <taxon>Neognathae</taxon>
        <taxon>Galloanserae</taxon>
        <taxon>Anseriformes</taxon>
        <taxon>Anatidae</taxon>
        <taxon>Anatinae</taxon>
        <taxon>Anas</taxon>
    </lineage>
</organism>
<evidence type="ECO:0000313" key="1">
    <source>
        <dbReference type="EMBL" id="EOB07822.1"/>
    </source>
</evidence>
<protein>
    <submittedName>
        <fullName evidence="1">Uncharacterized protein</fullName>
    </submittedName>
</protein>
<reference evidence="2" key="1">
    <citation type="journal article" date="2013" name="Nat. Genet.">
        <title>The duck genome and transcriptome provide insight into an avian influenza virus reservoir species.</title>
        <authorList>
            <person name="Huang Y."/>
            <person name="Li Y."/>
            <person name="Burt D.W."/>
            <person name="Chen H."/>
            <person name="Zhang Y."/>
            <person name="Qian W."/>
            <person name="Kim H."/>
            <person name="Gan S."/>
            <person name="Zhao Y."/>
            <person name="Li J."/>
            <person name="Yi K."/>
            <person name="Feng H."/>
            <person name="Zhu P."/>
            <person name="Li B."/>
            <person name="Liu Q."/>
            <person name="Fairley S."/>
            <person name="Magor K.E."/>
            <person name="Du Z."/>
            <person name="Hu X."/>
            <person name="Goodman L."/>
            <person name="Tafer H."/>
            <person name="Vignal A."/>
            <person name="Lee T."/>
            <person name="Kim K.W."/>
            <person name="Sheng Z."/>
            <person name="An Y."/>
            <person name="Searle S."/>
            <person name="Herrero J."/>
            <person name="Groenen M.A."/>
            <person name="Crooijmans R.P."/>
            <person name="Faraut T."/>
            <person name="Cai Q."/>
            <person name="Webster R.G."/>
            <person name="Aldridge J.R."/>
            <person name="Warren W.C."/>
            <person name="Bartschat S."/>
            <person name="Kehr S."/>
            <person name="Marz M."/>
            <person name="Stadler P.F."/>
            <person name="Smith J."/>
            <person name="Kraus R.H."/>
            <person name="Zhao Y."/>
            <person name="Ren L."/>
            <person name="Fei J."/>
            <person name="Morisson M."/>
            <person name="Kaiser P."/>
            <person name="Griffin D.K."/>
            <person name="Rao M."/>
            <person name="Pitel F."/>
            <person name="Wang J."/>
            <person name="Li N."/>
        </authorList>
    </citation>
    <scope>NUCLEOTIDE SEQUENCE [LARGE SCALE GENOMIC DNA]</scope>
</reference>
<accession>R0KD07</accession>